<feature type="region of interest" description="Disordered" evidence="1">
    <location>
        <begin position="450"/>
        <end position="595"/>
    </location>
</feature>
<dbReference type="OrthoDB" id="7868763at2759"/>
<sequence>METAKSPTTLSMLLVLWVLLCGANIGSALPKRETQMLEMMRNILREDSPELSERRQRSVPMLFASAVPCEDSVPLDSSDQLNLFEEDFDDSEECGDLGRPRYDAEKSSTPVPCANPLVPMDHPCFIRVVVLRTPLMRHDPCTNFSLSTEQLVGSSRSAELPNDTNCSPNGPQDNLNTACDNSTASPVSNELATTDDPILGATLDTTTEVPSTTDYTSTVTPPITTEYPTTTYETTTKEIQQYVKRKYGKRRNRQRISAASVPDAPNIKVDGVVQSSEVSPVYLTAELTARETATTLRPEAFVGTAKGKKAKKCSDTSEDEEATTENVDSSGAEDSESAASSDSNDTAEKDTHVCPQFSSLEETDGSMRHMPHGSRYRKPMKNIVEPILYEGQFVKPRQRIGMLPQQPHRRDFYVSNKQIMPRPRPKYREPLPHSIYMNNIVRGIKCSDEVGGHDQQLHPRRFSGRKAAGPQRNWSNRRNLPSSYGLVGPQLYAPGQLHSATGPQHAAPGHPRGRGNPLCELSSAEDPDAYGQDSDQYYDDDTPDDRAWSREHRGHSSKHAADPCQPELERGRQRQRENERNRDNHHIDYPHRFFT</sequence>
<dbReference type="KEGG" id="dhe:111602193"/>
<dbReference type="RefSeq" id="XP_023174926.2">
    <property type="nucleotide sequence ID" value="XM_023319158.2"/>
</dbReference>
<dbReference type="OMA" id="LPIEHPC"/>
<feature type="compositionally biased region" description="Basic and acidic residues" evidence="1">
    <location>
        <begin position="567"/>
        <end position="595"/>
    </location>
</feature>
<feature type="signal peptide" evidence="2">
    <location>
        <begin position="1"/>
        <end position="28"/>
    </location>
</feature>
<feature type="chain" id="PRO_5026912844" evidence="2">
    <location>
        <begin position="29"/>
        <end position="595"/>
    </location>
</feature>
<keyword evidence="2" id="KW-0732">Signal</keyword>
<organism evidence="3 4">
    <name type="scientific">Drosophila hydei</name>
    <name type="common">Fruit fly</name>
    <dbReference type="NCBI Taxonomy" id="7224"/>
    <lineage>
        <taxon>Eukaryota</taxon>
        <taxon>Metazoa</taxon>
        <taxon>Ecdysozoa</taxon>
        <taxon>Arthropoda</taxon>
        <taxon>Hexapoda</taxon>
        <taxon>Insecta</taxon>
        <taxon>Pterygota</taxon>
        <taxon>Neoptera</taxon>
        <taxon>Endopterygota</taxon>
        <taxon>Diptera</taxon>
        <taxon>Brachycera</taxon>
        <taxon>Muscomorpha</taxon>
        <taxon>Ephydroidea</taxon>
        <taxon>Drosophilidae</taxon>
        <taxon>Drosophila</taxon>
    </lineage>
</organism>
<dbReference type="AlphaFoldDB" id="A0A6J1MD58"/>
<feature type="region of interest" description="Disordered" evidence="1">
    <location>
        <begin position="154"/>
        <end position="193"/>
    </location>
</feature>
<evidence type="ECO:0000313" key="4">
    <source>
        <dbReference type="RefSeq" id="XP_023174926.2"/>
    </source>
</evidence>
<feature type="region of interest" description="Disordered" evidence="1">
    <location>
        <begin position="303"/>
        <end position="376"/>
    </location>
</feature>
<feature type="compositionally biased region" description="Polar residues" evidence="1">
    <location>
        <begin position="154"/>
        <end position="192"/>
    </location>
</feature>
<proteinExistence type="predicted"/>
<dbReference type="Proteomes" id="UP000504633">
    <property type="component" value="Unplaced"/>
</dbReference>
<feature type="compositionally biased region" description="Polar residues" evidence="1">
    <location>
        <begin position="472"/>
        <end position="482"/>
    </location>
</feature>
<name>A0A6J1MD58_DROHY</name>
<gene>
    <name evidence="4" type="primary">LOC111602193</name>
</gene>
<evidence type="ECO:0000313" key="3">
    <source>
        <dbReference type="Proteomes" id="UP000504633"/>
    </source>
</evidence>
<evidence type="ECO:0000256" key="1">
    <source>
        <dbReference type="SAM" id="MobiDB-lite"/>
    </source>
</evidence>
<protein>
    <submittedName>
        <fullName evidence="4">Uncharacterized protein LOC111602193</fullName>
    </submittedName>
</protein>
<keyword evidence="3" id="KW-1185">Reference proteome</keyword>
<reference evidence="4" key="1">
    <citation type="submission" date="2025-08" db="UniProtKB">
        <authorList>
            <consortium name="RefSeq"/>
        </authorList>
    </citation>
    <scope>IDENTIFICATION</scope>
    <source>
        <strain evidence="4">15085-1641.00</strain>
        <tissue evidence="4">Whole body</tissue>
    </source>
</reference>
<dbReference type="GeneID" id="111602193"/>
<accession>A0A6J1MD58</accession>
<evidence type="ECO:0000256" key="2">
    <source>
        <dbReference type="SAM" id="SignalP"/>
    </source>
</evidence>